<dbReference type="Proteomes" id="UP001296967">
    <property type="component" value="Unassembled WGS sequence"/>
</dbReference>
<evidence type="ECO:0000313" key="3">
    <source>
        <dbReference type="Proteomes" id="UP001296967"/>
    </source>
</evidence>
<accession>A0AAJ0UEL9</accession>
<feature type="compositionally biased region" description="Basic and acidic residues" evidence="1">
    <location>
        <begin position="29"/>
        <end position="39"/>
    </location>
</feature>
<sequence>MFRAFKLEHRRSINKKRALVGGEPGGEQEDQREQDRVATGEDQMVVAVASPIAKMTERCDTQCAFR</sequence>
<proteinExistence type="predicted"/>
<name>A0AAJ0UEL9_HALSE</name>
<dbReference type="AlphaFoldDB" id="A0AAJ0UEL9"/>
<comment type="caution">
    <text evidence="2">The sequence shown here is derived from an EMBL/GenBank/DDBJ whole genome shotgun (WGS) entry which is preliminary data.</text>
</comment>
<gene>
    <name evidence="2" type="ORF">CCR82_05710</name>
</gene>
<reference evidence="2" key="1">
    <citation type="submission" date="2017-05" db="EMBL/GenBank/DDBJ databases">
        <authorList>
            <person name="Imhoff J.F."/>
            <person name="Rahn T."/>
            <person name="Kuenzel S."/>
            <person name="Neulinger S.C."/>
        </authorList>
    </citation>
    <scope>NUCLEOTIDE SEQUENCE</scope>
    <source>
        <strain evidence="2">DSM 4395</strain>
    </source>
</reference>
<protein>
    <submittedName>
        <fullName evidence="2">Uncharacterized protein</fullName>
    </submittedName>
</protein>
<evidence type="ECO:0000313" key="2">
    <source>
        <dbReference type="EMBL" id="MBK5930034.1"/>
    </source>
</evidence>
<reference evidence="2" key="2">
    <citation type="journal article" date="2020" name="Microorganisms">
        <title>Osmotic Adaptation and Compatible Solute Biosynthesis of Phototrophic Bacteria as Revealed from Genome Analyses.</title>
        <authorList>
            <person name="Imhoff J.F."/>
            <person name="Rahn T."/>
            <person name="Kunzel S."/>
            <person name="Keller A."/>
            <person name="Neulinger S.C."/>
        </authorList>
    </citation>
    <scope>NUCLEOTIDE SEQUENCE</scope>
    <source>
        <strain evidence="2">DSM 4395</strain>
    </source>
</reference>
<feature type="region of interest" description="Disordered" evidence="1">
    <location>
        <begin position="16"/>
        <end position="39"/>
    </location>
</feature>
<dbReference type="EMBL" id="NHSF01000036">
    <property type="protein sequence ID" value="MBK5930034.1"/>
    <property type="molecule type" value="Genomic_DNA"/>
</dbReference>
<evidence type="ECO:0000256" key="1">
    <source>
        <dbReference type="SAM" id="MobiDB-lite"/>
    </source>
</evidence>
<keyword evidence="3" id="KW-1185">Reference proteome</keyword>
<organism evidence="2 3">
    <name type="scientific">Halochromatium salexigens</name>
    <name type="common">Chromatium salexigens</name>
    <dbReference type="NCBI Taxonomy" id="49447"/>
    <lineage>
        <taxon>Bacteria</taxon>
        <taxon>Pseudomonadati</taxon>
        <taxon>Pseudomonadota</taxon>
        <taxon>Gammaproteobacteria</taxon>
        <taxon>Chromatiales</taxon>
        <taxon>Chromatiaceae</taxon>
        <taxon>Halochromatium</taxon>
    </lineage>
</organism>